<dbReference type="Pfam" id="PF00381">
    <property type="entry name" value="PTS-HPr"/>
    <property type="match status" value="1"/>
</dbReference>
<evidence type="ECO:0000256" key="4">
    <source>
        <dbReference type="ARBA" id="ARBA00022679"/>
    </source>
</evidence>
<dbReference type="EC" id="2.7.1.121" evidence="3"/>
<dbReference type="SUPFAM" id="SSF82549">
    <property type="entry name" value="DAK1/DegV-like"/>
    <property type="match status" value="1"/>
</dbReference>
<dbReference type="Pfam" id="PF02733">
    <property type="entry name" value="Dak1"/>
    <property type="match status" value="1"/>
</dbReference>
<dbReference type="InterPro" id="IPR004701">
    <property type="entry name" value="PTS_EIIA_man-typ"/>
</dbReference>
<dbReference type="PANTHER" id="PTHR38594:SF1">
    <property type="entry name" value="PEP-DEPENDENT DIHYDROXYACETONE KINASE, PHOSPHORYL DONOR SUBUNIT DHAM"/>
    <property type="match status" value="1"/>
</dbReference>
<evidence type="ECO:0000256" key="6">
    <source>
        <dbReference type="SAM" id="MobiDB-lite"/>
    </source>
</evidence>
<dbReference type="Gene3D" id="3.30.1180.20">
    <property type="entry name" value="Dihydroxyacetone kinase, domain 2"/>
    <property type="match status" value="1"/>
</dbReference>
<evidence type="ECO:0000259" key="8">
    <source>
        <dbReference type="Pfam" id="PF02733"/>
    </source>
</evidence>
<dbReference type="Gene3D" id="3.30.1340.10">
    <property type="entry name" value="HPr-like"/>
    <property type="match status" value="1"/>
</dbReference>
<dbReference type="PROSITE" id="PS00369">
    <property type="entry name" value="PTS_HPR_HIS"/>
    <property type="match status" value="1"/>
</dbReference>
<dbReference type="NCBIfam" id="TIGR02364">
    <property type="entry name" value="dha_pts"/>
    <property type="match status" value="1"/>
</dbReference>
<feature type="compositionally biased region" description="Basic residues" evidence="6">
    <location>
        <begin position="307"/>
        <end position="345"/>
    </location>
</feature>
<dbReference type="EMBL" id="OU892277">
    <property type="protein sequence ID" value="CAG9760332.1"/>
    <property type="molecule type" value="Genomic_DNA"/>
</dbReference>
<dbReference type="InterPro" id="IPR039643">
    <property type="entry name" value="DhaM"/>
</dbReference>
<dbReference type="GO" id="GO:0016020">
    <property type="term" value="C:membrane"/>
    <property type="evidence" value="ECO:0007669"/>
    <property type="project" value="InterPro"/>
</dbReference>
<dbReference type="InterPro" id="IPR036662">
    <property type="entry name" value="PTS_EIIA_man-typ_sf"/>
</dbReference>
<feature type="compositionally biased region" description="Low complexity" evidence="6">
    <location>
        <begin position="523"/>
        <end position="543"/>
    </location>
</feature>
<dbReference type="InterPro" id="IPR035895">
    <property type="entry name" value="HPr-like_sf"/>
</dbReference>
<organism evidence="10 11">
    <name type="scientific">Ceutorhynchus assimilis</name>
    <name type="common">cabbage seed weevil</name>
    <dbReference type="NCBI Taxonomy" id="467358"/>
    <lineage>
        <taxon>Eukaryota</taxon>
        <taxon>Metazoa</taxon>
        <taxon>Ecdysozoa</taxon>
        <taxon>Arthropoda</taxon>
        <taxon>Hexapoda</taxon>
        <taxon>Insecta</taxon>
        <taxon>Pterygota</taxon>
        <taxon>Neoptera</taxon>
        <taxon>Endopterygota</taxon>
        <taxon>Coleoptera</taxon>
        <taxon>Polyphaga</taxon>
        <taxon>Cucujiformia</taxon>
        <taxon>Curculionidae</taxon>
        <taxon>Ceutorhynchinae</taxon>
        <taxon>Ceutorhynchus</taxon>
    </lineage>
</organism>
<comment type="function">
    <text evidence="2">Component of the dihydroxyacetone kinase complex, which is responsible for the phosphoenolpyruvate (PEP)-dependent phosphorylation of dihydroxyacetone. DhaM serves as the phosphoryl donor. Is phosphorylated by phosphoenolpyruvate in an EI- and HPr-dependent reaction, and a phosphorelay system on histidine residues finally leads to phosphoryl transfer to DhaL and dihydroxyacetone.</text>
</comment>
<dbReference type="InterPro" id="IPR000032">
    <property type="entry name" value="HPr-like"/>
</dbReference>
<dbReference type="AlphaFoldDB" id="A0A9N9QIR7"/>
<dbReference type="Proteomes" id="UP001152799">
    <property type="component" value="Chromosome 1"/>
</dbReference>
<dbReference type="Pfam" id="PF03610">
    <property type="entry name" value="EIIA-man"/>
    <property type="match status" value="1"/>
</dbReference>
<accession>A0A9N9QIR7</accession>
<dbReference type="SUPFAM" id="SSF101473">
    <property type="entry name" value="DhaL-like"/>
    <property type="match status" value="1"/>
</dbReference>
<feature type="compositionally biased region" description="Basic residues" evidence="6">
    <location>
        <begin position="229"/>
        <end position="253"/>
    </location>
</feature>
<dbReference type="InterPro" id="IPR012844">
    <property type="entry name" value="DhaM_N"/>
</dbReference>
<dbReference type="InterPro" id="IPR001020">
    <property type="entry name" value="PTS_HPr_His_P_site"/>
</dbReference>
<protein>
    <recommendedName>
        <fullName evidence="3">phosphoenolpyruvate--glycerone phosphotransferase</fullName>
        <ecNumber evidence="3">2.7.1.121</ecNumber>
    </recommendedName>
</protein>
<feature type="compositionally biased region" description="Basic residues" evidence="6">
    <location>
        <begin position="266"/>
        <end position="292"/>
    </location>
</feature>
<dbReference type="GO" id="GO:0009401">
    <property type="term" value="P:phosphoenolpyruvate-dependent sugar phosphotransferase system"/>
    <property type="evidence" value="ECO:0007669"/>
    <property type="project" value="InterPro"/>
</dbReference>
<dbReference type="GO" id="GO:0047324">
    <property type="term" value="F:phosphoenolpyruvate-glycerone phosphotransferase activity"/>
    <property type="evidence" value="ECO:0007669"/>
    <property type="project" value="UniProtKB-EC"/>
</dbReference>
<dbReference type="Gene3D" id="3.40.50.510">
    <property type="entry name" value="Phosphotransferase system, mannose-type IIA component"/>
    <property type="match status" value="1"/>
</dbReference>
<dbReference type="CDD" id="cd00367">
    <property type="entry name" value="PTS-HPr_like"/>
    <property type="match status" value="1"/>
</dbReference>
<evidence type="ECO:0000313" key="11">
    <source>
        <dbReference type="Proteomes" id="UP001152799"/>
    </source>
</evidence>
<dbReference type="SUPFAM" id="SSF55594">
    <property type="entry name" value="HPr-like"/>
    <property type="match status" value="1"/>
</dbReference>
<gene>
    <name evidence="10" type="ORF">CEUTPL_LOCUS1068</name>
</gene>
<evidence type="ECO:0000313" key="10">
    <source>
        <dbReference type="EMBL" id="CAG9760332.1"/>
    </source>
</evidence>
<sequence>MGVALTACTVPHAGKPSFDLPEDEIEIGIGIHGEPAGAGSRPRPRRDHGDAADPGGRRPRPGVGGAGAAVRQRHGRHAPVGALRRLSSGTQAARGPRGPGDPVARGQLRDITGDAGRLGHCAPAGRRARRAVGRAGAHGRAALVAGPPPSRARGRGLDGGGGRRTWRGSLDAGWAVAWVRRTAQVVTENRELLIELDRQIRRRGPRREPHPGLHRRAGQARRAGGAAGGRRRGAQARGHHAHVDGRRRRRPAVRHGLPARREGHRPARARQRRGRRDARGRAGGHRGARQGGHRREDDGRRLDPRGRGRRGRVRRRRLPGRGAGRRGRRRRAPGPRPRPRWWRRRGARSYLGERSAGHQDPGATSSALVLEGRRRDRGGDRMTAAPVALVLVSHSATLAEGVRELAAQMAPEVLIIAAGGDGAGGLGTSFDLVEQALGEATADGRSAVVLTDLGSAVLTTESVLELLDEDVAARVHLADAPFVEAAVAAGVTAAGGAPVGEVLGAAVAAGAGFPHAVGAGGVEPEAGAAGEPSASPAAAAAPAEPHHAGETAAPITAHVVVRNPMGLHARPAAVLARMMAGFDAAVQVDGVNGASVLELMQLGATQGRTLEVSATGPQARVAVDAFVGAVEEGFGEV</sequence>
<keyword evidence="11" id="KW-1185">Reference proteome</keyword>
<dbReference type="PANTHER" id="PTHR38594">
    <property type="entry name" value="PEP-DEPENDENT DIHYDROXYACETONE KINASE, PHOSPHORYL DONOR SUBUNIT DHAM"/>
    <property type="match status" value="1"/>
</dbReference>
<comment type="catalytic activity">
    <reaction evidence="1">
        <text>dihydroxyacetone + phosphoenolpyruvate = dihydroxyacetone phosphate + pyruvate</text>
        <dbReference type="Rhea" id="RHEA:18381"/>
        <dbReference type="ChEBI" id="CHEBI:15361"/>
        <dbReference type="ChEBI" id="CHEBI:16016"/>
        <dbReference type="ChEBI" id="CHEBI:57642"/>
        <dbReference type="ChEBI" id="CHEBI:58702"/>
        <dbReference type="EC" id="2.7.1.121"/>
    </reaction>
</comment>
<evidence type="ECO:0000259" key="7">
    <source>
        <dbReference type="Pfam" id="PF00381"/>
    </source>
</evidence>
<evidence type="ECO:0000256" key="3">
    <source>
        <dbReference type="ARBA" id="ARBA00012095"/>
    </source>
</evidence>
<feature type="compositionally biased region" description="Basic and acidic residues" evidence="6">
    <location>
        <begin position="293"/>
        <end position="306"/>
    </location>
</feature>
<feature type="region of interest" description="Disordered" evidence="6">
    <location>
        <begin position="203"/>
        <end position="345"/>
    </location>
</feature>
<feature type="region of interest" description="Disordered" evidence="6">
    <location>
        <begin position="141"/>
        <end position="164"/>
    </location>
</feature>
<feature type="compositionally biased region" description="Low complexity" evidence="6">
    <location>
        <begin position="27"/>
        <end position="41"/>
    </location>
</feature>
<feature type="domain" description="HPr" evidence="7">
    <location>
        <begin position="556"/>
        <end position="631"/>
    </location>
</feature>
<name>A0A9N9QIR7_9CUCU</name>
<feature type="domain" description="PTS EIIA type-4" evidence="9">
    <location>
        <begin position="389"/>
        <end position="497"/>
    </location>
</feature>
<feature type="region of interest" description="Disordered" evidence="6">
    <location>
        <begin position="26"/>
        <end position="108"/>
    </location>
</feature>
<dbReference type="InterPro" id="IPR004006">
    <property type="entry name" value="DhaK_dom"/>
</dbReference>
<evidence type="ECO:0000256" key="5">
    <source>
        <dbReference type="ARBA" id="ARBA00046577"/>
    </source>
</evidence>
<dbReference type="PRINTS" id="PR00107">
    <property type="entry name" value="PHOSPHOCPHPR"/>
</dbReference>
<comment type="subunit">
    <text evidence="5">Homodimer. The dihydroxyacetone kinase complex is composed of a homodimer of DhaM, a homodimer of DhaK and the subunit DhaL.</text>
</comment>
<feature type="domain" description="DhaK" evidence="8">
    <location>
        <begin position="1"/>
        <end position="39"/>
    </location>
</feature>
<keyword evidence="4" id="KW-0808">Transferase</keyword>
<proteinExistence type="predicted"/>
<dbReference type="GO" id="GO:0004371">
    <property type="term" value="F:glycerone kinase activity"/>
    <property type="evidence" value="ECO:0007669"/>
    <property type="project" value="InterPro"/>
</dbReference>
<evidence type="ECO:0000256" key="2">
    <source>
        <dbReference type="ARBA" id="ARBA00002788"/>
    </source>
</evidence>
<dbReference type="SUPFAM" id="SSF53062">
    <property type="entry name" value="PTS system fructose IIA component-like"/>
    <property type="match status" value="1"/>
</dbReference>
<evidence type="ECO:0000259" key="9">
    <source>
        <dbReference type="Pfam" id="PF03610"/>
    </source>
</evidence>
<dbReference type="InterPro" id="IPR036117">
    <property type="entry name" value="DhaL_dom_sf"/>
</dbReference>
<dbReference type="GO" id="GO:0019563">
    <property type="term" value="P:glycerol catabolic process"/>
    <property type="evidence" value="ECO:0007669"/>
    <property type="project" value="InterPro"/>
</dbReference>
<dbReference type="NCBIfam" id="TIGR01003">
    <property type="entry name" value="PTS_HPr_family"/>
    <property type="match status" value="1"/>
</dbReference>
<reference evidence="10" key="1">
    <citation type="submission" date="2022-01" db="EMBL/GenBank/DDBJ databases">
        <authorList>
            <person name="King R."/>
        </authorList>
    </citation>
    <scope>NUCLEOTIDE SEQUENCE</scope>
</reference>
<feature type="region of interest" description="Disordered" evidence="6">
    <location>
        <begin position="523"/>
        <end position="548"/>
    </location>
</feature>
<evidence type="ECO:0000256" key="1">
    <source>
        <dbReference type="ARBA" id="ARBA00001113"/>
    </source>
</evidence>